<keyword evidence="1" id="KW-0614">Plasmid</keyword>
<proteinExistence type="predicted"/>
<protein>
    <recommendedName>
        <fullName evidence="3">DUF3368 domain-containing protein</fullName>
    </recommendedName>
</protein>
<evidence type="ECO:0008006" key="3">
    <source>
        <dbReference type="Google" id="ProtNLM"/>
    </source>
</evidence>
<sequence>MGLSCLTDSTAVIVMDASTAINVNATGYAAQILRALPNRIAITEVVMAELAEDRRSGRRDSELIAELQIVGLIEVAPLSESQERHFESLVIGRGVDTLDDGEAATIAYAAETGATALIDERKAKRICDERYPMMRVGCTVDLLAHASVKMSLGVTGLADAVFAALLQARMRVLPHYIDWVIELIGQERARQCLSLPRTARTGNRLIGDAR</sequence>
<gene>
    <name evidence="1" type="ORF">F7D13_16780</name>
</gene>
<accession>A0ABX6EN29</accession>
<dbReference type="Pfam" id="PF11848">
    <property type="entry name" value="DUF3368"/>
    <property type="match status" value="1"/>
</dbReference>
<dbReference type="InterPro" id="IPR021799">
    <property type="entry name" value="PIN-like_prokaryotic"/>
</dbReference>
<dbReference type="EMBL" id="CP044329">
    <property type="protein sequence ID" value="QGM95765.1"/>
    <property type="molecule type" value="Genomic_DNA"/>
</dbReference>
<reference evidence="1 2" key="1">
    <citation type="journal article" date="2021" name="AMB Express">
        <title>Isolation and characterisation of Methylocystis spp. for poly-3-hydroxybutyrate production using waste methane feedstocks.</title>
        <authorList>
            <person name="Rumah B.L."/>
            <person name="Stead C.E."/>
            <person name="Claxton Stevens B.H."/>
            <person name="Minton N.P."/>
            <person name="Grosse-Honebrink A."/>
            <person name="Zhang Y."/>
        </authorList>
    </citation>
    <scope>NUCLEOTIDE SEQUENCE [LARGE SCALE GENOMIC DNA]</scope>
    <source>
        <strain evidence="1 2">BRCS1</strain>
    </source>
</reference>
<name>A0ABX6EN29_9HYPH</name>
<dbReference type="RefSeq" id="WP_154453930.1">
    <property type="nucleotide sequence ID" value="NZ_CP044329.1"/>
</dbReference>
<organism evidence="1 2">
    <name type="scientific">Methylocystis rosea</name>
    <dbReference type="NCBI Taxonomy" id="173366"/>
    <lineage>
        <taxon>Bacteria</taxon>
        <taxon>Pseudomonadati</taxon>
        <taxon>Pseudomonadota</taxon>
        <taxon>Alphaproteobacteria</taxon>
        <taxon>Hyphomicrobiales</taxon>
        <taxon>Methylocystaceae</taxon>
        <taxon>Methylocystis</taxon>
    </lineage>
</organism>
<evidence type="ECO:0000313" key="2">
    <source>
        <dbReference type="Proteomes" id="UP000424673"/>
    </source>
</evidence>
<keyword evidence="2" id="KW-1185">Reference proteome</keyword>
<evidence type="ECO:0000313" key="1">
    <source>
        <dbReference type="EMBL" id="QGM95765.1"/>
    </source>
</evidence>
<dbReference type="Proteomes" id="UP000424673">
    <property type="component" value="Plasmid unnamed1"/>
</dbReference>
<geneLocation type="plasmid" evidence="1 2">
    <name>unnamed1</name>
</geneLocation>